<dbReference type="SUPFAM" id="SSF56235">
    <property type="entry name" value="N-terminal nucleophile aminohydrolases (Ntn hydrolases)"/>
    <property type="match status" value="1"/>
</dbReference>
<dbReference type="Gene3D" id="3.60.60.10">
    <property type="entry name" value="Penicillin V Acylase, Chain A"/>
    <property type="match status" value="1"/>
</dbReference>
<dbReference type="PANTHER" id="PTHR35527">
    <property type="entry name" value="CHOLOYLGLYCINE HYDROLASE"/>
    <property type="match status" value="1"/>
</dbReference>
<dbReference type="InterPro" id="IPR029132">
    <property type="entry name" value="CBAH/NAAA_C"/>
</dbReference>
<comment type="caution">
    <text evidence="5">The sequence shown here is derived from an EMBL/GenBank/DDBJ whole genome shotgun (WGS) entry which is preliminary data.</text>
</comment>
<evidence type="ECO:0000259" key="4">
    <source>
        <dbReference type="Pfam" id="PF02275"/>
    </source>
</evidence>
<reference evidence="5 6" key="1">
    <citation type="submission" date="2018-08" db="EMBL/GenBank/DDBJ databases">
        <title>Aphanomyces genome sequencing and annotation.</title>
        <authorList>
            <person name="Minardi D."/>
            <person name="Oidtmann B."/>
            <person name="Van Der Giezen M."/>
            <person name="Studholme D.J."/>
        </authorList>
    </citation>
    <scope>NUCLEOTIDE SEQUENCE [LARGE SCALE GENOMIC DNA]</scope>
    <source>
        <strain evidence="5 6">Da</strain>
    </source>
</reference>
<keyword evidence="3" id="KW-0732">Signal</keyword>
<dbReference type="GO" id="GO:0016787">
    <property type="term" value="F:hydrolase activity"/>
    <property type="evidence" value="ECO:0007669"/>
    <property type="project" value="UniProtKB-KW"/>
</dbReference>
<dbReference type="Pfam" id="PF02275">
    <property type="entry name" value="CBAH"/>
    <property type="match status" value="1"/>
</dbReference>
<dbReference type="InterPro" id="IPR029055">
    <property type="entry name" value="Ntn_hydrolases_N"/>
</dbReference>
<evidence type="ECO:0000313" key="5">
    <source>
        <dbReference type="EMBL" id="RHZ15068.1"/>
    </source>
</evidence>
<feature type="domain" description="Choloylglycine hydrolase/NAAA C-terminal" evidence="4">
    <location>
        <begin position="25"/>
        <end position="332"/>
    </location>
</feature>
<name>A0A418ELA2_APHAT</name>
<protein>
    <recommendedName>
        <fullName evidence="4">Choloylglycine hydrolase/NAAA C-terminal domain-containing protein</fullName>
    </recommendedName>
</protein>
<evidence type="ECO:0000313" key="6">
    <source>
        <dbReference type="Proteomes" id="UP000285430"/>
    </source>
</evidence>
<accession>A0A418ELA2</accession>
<feature type="signal peptide" evidence="3">
    <location>
        <begin position="1"/>
        <end position="24"/>
    </location>
</feature>
<dbReference type="AlphaFoldDB" id="A0A418ELA2"/>
<dbReference type="VEuPathDB" id="FungiDB:H257_03908"/>
<keyword evidence="2" id="KW-0378">Hydrolase</keyword>
<evidence type="ECO:0000256" key="1">
    <source>
        <dbReference type="ARBA" id="ARBA00006625"/>
    </source>
</evidence>
<feature type="chain" id="PRO_5019579378" description="Choloylglycine hydrolase/NAAA C-terminal domain-containing protein" evidence="3">
    <location>
        <begin position="25"/>
        <end position="600"/>
    </location>
</feature>
<organism evidence="5 6">
    <name type="scientific">Aphanomyces astaci</name>
    <name type="common">Crayfish plague agent</name>
    <dbReference type="NCBI Taxonomy" id="112090"/>
    <lineage>
        <taxon>Eukaryota</taxon>
        <taxon>Sar</taxon>
        <taxon>Stramenopiles</taxon>
        <taxon>Oomycota</taxon>
        <taxon>Saprolegniomycetes</taxon>
        <taxon>Saprolegniales</taxon>
        <taxon>Verrucalvaceae</taxon>
        <taxon>Aphanomyces</taxon>
    </lineage>
</organism>
<sequence>MHLTPFSCLPLAAAAALCASLVHGCSDFLLNSTTHVVSARTMDFKIDLRTLVEIVPRNTLIQELIVDECTDCPDYSWRTKYGFVGLNTLGINAAADGLNEKGLAAGYLFLTGSEYPAVDVADAAIHPIISSFVTYILGNYATVDDVKAGLPNLQLRGFDGKLQALTTPGLTEFLKFPLHLPIHDASGKSIVVEFIKGKLHMYDNPAGVLTNDPPFLEQLALVAHHDNTVTGTQDLTFQGGYSPIERFQRLTFLNRHGAAAFLPNTSYSVATPDQAAVSAAVHIINTVTIPTAYLGGSGATQYTLVRDHVARVLYFRSNENQVLRSIDLTKIDFGDPTNRRALSVNFGNWHVDVTADALQSTARSADVPPRSVVQGLLHGDVSATTLEGSFLLEQLALVSDHNKIVGGDDFTFQGARPLLTPDDLKQSWRCQVSLYTNYNVAIPDQGDVPAAHHIINMVTVSLHKVCYVTETAQYTLVRDHITRALPFRSNESQVLRSIDLVKIIYGVANHHALSATFGDWHVDVTVEELHSRRCVRWMSPHSVVQGVLHGQVRFEPAMLKPGEPLASWYGLRYGAFWVEKLYIESRSVRTHHFALKLTTQ</sequence>
<proteinExistence type="inferred from homology"/>
<evidence type="ECO:0000256" key="2">
    <source>
        <dbReference type="ARBA" id="ARBA00022801"/>
    </source>
</evidence>
<dbReference type="PANTHER" id="PTHR35527:SF2">
    <property type="entry name" value="HYDROLASE"/>
    <property type="match status" value="1"/>
</dbReference>
<evidence type="ECO:0000256" key="3">
    <source>
        <dbReference type="SAM" id="SignalP"/>
    </source>
</evidence>
<comment type="similarity">
    <text evidence="1">Belongs to the peptidase C59 family.</text>
</comment>
<dbReference type="InterPro" id="IPR052193">
    <property type="entry name" value="Peptidase_C59"/>
</dbReference>
<dbReference type="Proteomes" id="UP000285430">
    <property type="component" value="Unassembled WGS sequence"/>
</dbReference>
<dbReference type="EMBL" id="QUTH01004193">
    <property type="protein sequence ID" value="RHZ15068.1"/>
    <property type="molecule type" value="Genomic_DNA"/>
</dbReference>
<gene>
    <name evidence="5" type="ORF">DYB37_005351</name>
</gene>
<dbReference type="VEuPathDB" id="FungiDB:H257_03907"/>